<dbReference type="PANTHER" id="PTHR42648:SF18">
    <property type="entry name" value="RETROTRANSPOSON, UNCLASSIFIED-LIKE PROTEIN"/>
    <property type="match status" value="1"/>
</dbReference>
<keyword evidence="1" id="KW-0645">Protease</keyword>
<keyword evidence="7" id="KW-1185">Reference proteome</keyword>
<dbReference type="PROSITE" id="PS50994">
    <property type="entry name" value="INTEGRASE"/>
    <property type="match status" value="1"/>
</dbReference>
<dbReference type="InterPro" id="IPR001584">
    <property type="entry name" value="Integrase_cat-core"/>
</dbReference>
<dbReference type="SUPFAM" id="SSF53098">
    <property type="entry name" value="Ribonuclease H-like"/>
    <property type="match status" value="1"/>
</dbReference>
<evidence type="ECO:0000313" key="7">
    <source>
        <dbReference type="Proteomes" id="UP000607653"/>
    </source>
</evidence>
<dbReference type="InterPro" id="IPR039537">
    <property type="entry name" value="Retrotran_Ty1/copia-like"/>
</dbReference>
<dbReference type="AlphaFoldDB" id="A0A822XUS9"/>
<protein>
    <recommendedName>
        <fullName evidence="8">Retrovirus-related Pol polyprotein from transposon TNT 1-94</fullName>
    </recommendedName>
</protein>
<evidence type="ECO:0000259" key="5">
    <source>
        <dbReference type="PROSITE" id="PS50994"/>
    </source>
</evidence>
<evidence type="ECO:0000256" key="1">
    <source>
        <dbReference type="ARBA" id="ARBA00022670"/>
    </source>
</evidence>
<dbReference type="PANTHER" id="PTHR42648">
    <property type="entry name" value="TRANSPOSASE, PUTATIVE-RELATED"/>
    <property type="match status" value="1"/>
</dbReference>
<dbReference type="GO" id="GO:0008233">
    <property type="term" value="F:peptidase activity"/>
    <property type="evidence" value="ECO:0007669"/>
    <property type="project" value="UniProtKB-KW"/>
</dbReference>
<evidence type="ECO:0000256" key="3">
    <source>
        <dbReference type="SAM" id="MobiDB-lite"/>
    </source>
</evidence>
<dbReference type="PROSITE" id="PS50158">
    <property type="entry name" value="ZF_CCHC"/>
    <property type="match status" value="1"/>
</dbReference>
<dbReference type="GO" id="GO:0006508">
    <property type="term" value="P:proteolysis"/>
    <property type="evidence" value="ECO:0007669"/>
    <property type="project" value="UniProtKB-KW"/>
</dbReference>
<evidence type="ECO:0000313" key="6">
    <source>
        <dbReference type="EMBL" id="DAD23742.1"/>
    </source>
</evidence>
<comment type="caution">
    <text evidence="6">The sequence shown here is derived from an EMBL/GenBank/DDBJ whole genome shotgun (WGS) entry which is preliminary data.</text>
</comment>
<organism evidence="6 7">
    <name type="scientific">Nelumbo nucifera</name>
    <name type="common">Sacred lotus</name>
    <dbReference type="NCBI Taxonomy" id="4432"/>
    <lineage>
        <taxon>Eukaryota</taxon>
        <taxon>Viridiplantae</taxon>
        <taxon>Streptophyta</taxon>
        <taxon>Embryophyta</taxon>
        <taxon>Tracheophyta</taxon>
        <taxon>Spermatophyta</taxon>
        <taxon>Magnoliopsida</taxon>
        <taxon>Proteales</taxon>
        <taxon>Nelumbonaceae</taxon>
        <taxon>Nelumbo</taxon>
    </lineage>
</organism>
<feature type="region of interest" description="Disordered" evidence="3">
    <location>
        <begin position="92"/>
        <end position="128"/>
    </location>
</feature>
<keyword evidence="2" id="KW-0863">Zinc-finger</keyword>
<name>A0A822XUS9_NELNU</name>
<keyword evidence="1" id="KW-0378">Hydrolase</keyword>
<feature type="domain" description="CCHC-type" evidence="4">
    <location>
        <begin position="139"/>
        <end position="153"/>
    </location>
</feature>
<accession>A0A822XUS9</accession>
<dbReference type="InterPro" id="IPR025724">
    <property type="entry name" value="GAG-pre-integrase_dom"/>
</dbReference>
<feature type="domain" description="Integrase catalytic" evidence="5">
    <location>
        <begin position="368"/>
        <end position="534"/>
    </location>
</feature>
<reference evidence="6 7" key="1">
    <citation type="journal article" date="2020" name="Mol. Biol. Evol.">
        <title>Distinct Expression and Methylation Patterns for Genes with Different Fates following a Single Whole-Genome Duplication in Flowering Plants.</title>
        <authorList>
            <person name="Shi T."/>
            <person name="Rahmani R.S."/>
            <person name="Gugger P.F."/>
            <person name="Wang M."/>
            <person name="Li H."/>
            <person name="Zhang Y."/>
            <person name="Li Z."/>
            <person name="Wang Q."/>
            <person name="Van de Peer Y."/>
            <person name="Marchal K."/>
            <person name="Chen J."/>
        </authorList>
    </citation>
    <scope>NUCLEOTIDE SEQUENCE [LARGE SCALE GENOMIC DNA]</scope>
    <source>
        <tissue evidence="6">Leaf</tissue>
    </source>
</reference>
<gene>
    <name evidence="6" type="ORF">HUJ06_025205</name>
</gene>
<dbReference type="InterPro" id="IPR012337">
    <property type="entry name" value="RNaseH-like_sf"/>
</dbReference>
<dbReference type="Pfam" id="PF22936">
    <property type="entry name" value="Pol_BBD"/>
    <property type="match status" value="1"/>
</dbReference>
<dbReference type="GO" id="GO:0003676">
    <property type="term" value="F:nucleic acid binding"/>
    <property type="evidence" value="ECO:0007669"/>
    <property type="project" value="InterPro"/>
</dbReference>
<keyword evidence="2" id="KW-0862">Zinc</keyword>
<evidence type="ECO:0000259" key="4">
    <source>
        <dbReference type="PROSITE" id="PS50158"/>
    </source>
</evidence>
<dbReference type="InterPro" id="IPR001878">
    <property type="entry name" value="Znf_CCHC"/>
</dbReference>
<proteinExistence type="predicted"/>
<dbReference type="Gene3D" id="3.30.420.10">
    <property type="entry name" value="Ribonuclease H-like superfamily/Ribonuclease H"/>
    <property type="match status" value="1"/>
</dbReference>
<dbReference type="Pfam" id="PF13976">
    <property type="entry name" value="gag_pre-integrs"/>
    <property type="match status" value="1"/>
</dbReference>
<evidence type="ECO:0008006" key="8">
    <source>
        <dbReference type="Google" id="ProtNLM"/>
    </source>
</evidence>
<dbReference type="Proteomes" id="UP000607653">
    <property type="component" value="Unassembled WGS sequence"/>
</dbReference>
<dbReference type="InterPro" id="IPR036397">
    <property type="entry name" value="RNaseH_sf"/>
</dbReference>
<sequence length="617" mass="70219">MPIVQYFHKVKSLCREISELDPKAPIGETRIKRIIIHGLRPKYRGFVAAIQGWQNQPSLVEFENLLAGQEALAEKMGGISLKGEEEALYVNKSRRNSKQHTFGGSKKNDDKARNHQGEGSACTGGASKNHGNGRKFEGKCYNCGKKGYMAKACWSKKKPVESNVATSKSEEEWDAEALFAAEEEELALIATISEHIDYEKDWIIDSGCSNHMTGDKEKLQNLLEYKGSRVVVTTNNSKLPIAHIGMKKNLLSVSQLTSSGHFVLFGPQDVKVYRDLEVIEEPVMKGRRLESVYVMSAETAYVDKTRKNETTDLWHMRLGHASYSKLNVMMKRSMLKGLPQLEVNADTVCAGCQYGKTHQLPYEESKFKAKEPLELIHSNVFGPIKQASIGGMKYMVTFVDDFSRYVWVYFMRQKSETLSKFNEFRKVAVAEVGKRIRCLRTDNGGEYTSGEFSDFLREHQIRHQFTCPNTLQQNGVAERKNRHLAEICRSMLHAKNVPRQFWAEAMKTTTFVINRLPQQRLCFLSPFEKLWSVKPTVSYFRVFGCIYYVFVPDHLRSKMDKKACYTSRDVVFDEASSWWSSEKEILSDSDIIKDELQSAQIQLSLGKSEDADDGSNV</sequence>
<feature type="compositionally biased region" description="Basic and acidic residues" evidence="3">
    <location>
        <begin position="106"/>
        <end position="116"/>
    </location>
</feature>
<dbReference type="EMBL" id="DUZY01000001">
    <property type="protein sequence ID" value="DAD23742.1"/>
    <property type="molecule type" value="Genomic_DNA"/>
</dbReference>
<keyword evidence="2" id="KW-0479">Metal-binding</keyword>
<dbReference type="GO" id="GO:0008270">
    <property type="term" value="F:zinc ion binding"/>
    <property type="evidence" value="ECO:0007669"/>
    <property type="project" value="UniProtKB-KW"/>
</dbReference>
<evidence type="ECO:0000256" key="2">
    <source>
        <dbReference type="PROSITE-ProRule" id="PRU00047"/>
    </source>
</evidence>
<dbReference type="GO" id="GO:0015074">
    <property type="term" value="P:DNA integration"/>
    <property type="evidence" value="ECO:0007669"/>
    <property type="project" value="InterPro"/>
</dbReference>
<dbReference type="InterPro" id="IPR054722">
    <property type="entry name" value="PolX-like_BBD"/>
</dbReference>
<dbReference type="Pfam" id="PF00665">
    <property type="entry name" value="rve"/>
    <property type="match status" value="1"/>
</dbReference>